<feature type="compositionally biased region" description="Polar residues" evidence="9">
    <location>
        <begin position="935"/>
        <end position="946"/>
    </location>
</feature>
<dbReference type="SMART" id="SM00050">
    <property type="entry name" value="DISIN"/>
    <property type="match status" value="1"/>
</dbReference>
<feature type="binding site" evidence="8">
    <location>
        <position position="362"/>
    </location>
    <ligand>
        <name>Zn(2+)</name>
        <dbReference type="ChEBI" id="CHEBI:29105"/>
        <note>catalytic</note>
    </ligand>
</feature>
<dbReference type="GO" id="GO:0016020">
    <property type="term" value="C:membrane"/>
    <property type="evidence" value="ECO:0007669"/>
    <property type="project" value="UniProtKB-SubCell"/>
</dbReference>
<dbReference type="InterPro" id="IPR002870">
    <property type="entry name" value="Peptidase_M12B_N"/>
</dbReference>
<feature type="binding site" evidence="8">
    <location>
        <position position="366"/>
    </location>
    <ligand>
        <name>Zn(2+)</name>
        <dbReference type="ChEBI" id="CHEBI:29105"/>
        <note>catalytic</note>
    </ligand>
</feature>
<feature type="signal peptide" evidence="11">
    <location>
        <begin position="1"/>
        <end position="33"/>
    </location>
</feature>
<dbReference type="GO" id="GO:0004222">
    <property type="term" value="F:metalloendopeptidase activity"/>
    <property type="evidence" value="ECO:0007669"/>
    <property type="project" value="InterPro"/>
</dbReference>
<dbReference type="InterPro" id="IPR034027">
    <property type="entry name" value="Reprolysin_adamalysin"/>
</dbReference>
<evidence type="ECO:0000256" key="10">
    <source>
        <dbReference type="SAM" id="Phobius"/>
    </source>
</evidence>
<organism evidence="15 16">
    <name type="scientific">Betta splendens</name>
    <name type="common">Siamese fighting fish</name>
    <dbReference type="NCBI Taxonomy" id="158456"/>
    <lineage>
        <taxon>Eukaryota</taxon>
        <taxon>Metazoa</taxon>
        <taxon>Chordata</taxon>
        <taxon>Craniata</taxon>
        <taxon>Vertebrata</taxon>
        <taxon>Euteleostomi</taxon>
        <taxon>Actinopterygii</taxon>
        <taxon>Neopterygii</taxon>
        <taxon>Teleostei</taxon>
        <taxon>Neoteleostei</taxon>
        <taxon>Acanthomorphata</taxon>
        <taxon>Anabantaria</taxon>
        <taxon>Anabantiformes</taxon>
        <taxon>Anabantoidei</taxon>
        <taxon>Osphronemidae</taxon>
        <taxon>Betta</taxon>
    </lineage>
</organism>
<dbReference type="PROSITE" id="PS50215">
    <property type="entry name" value="ADAM_MEPRO"/>
    <property type="match status" value="1"/>
</dbReference>
<dbReference type="PROSITE" id="PS50214">
    <property type="entry name" value="DISINTEGRIN_2"/>
    <property type="match status" value="1"/>
</dbReference>
<evidence type="ECO:0000256" key="8">
    <source>
        <dbReference type="PROSITE-ProRule" id="PRU00276"/>
    </source>
</evidence>
<feature type="transmembrane region" description="Helical" evidence="10">
    <location>
        <begin position="722"/>
        <end position="746"/>
    </location>
</feature>
<dbReference type="PRINTS" id="PR00289">
    <property type="entry name" value="DISINTEGRIN"/>
</dbReference>
<evidence type="ECO:0000256" key="1">
    <source>
        <dbReference type="ARBA" id="ARBA00004479"/>
    </source>
</evidence>
<dbReference type="InterPro" id="IPR000742">
    <property type="entry name" value="EGF"/>
</dbReference>
<keyword evidence="2 10" id="KW-0812">Transmembrane</keyword>
<dbReference type="SUPFAM" id="SSF55486">
    <property type="entry name" value="Metalloproteases ('zincins'), catalytic domain"/>
    <property type="match status" value="1"/>
</dbReference>
<feature type="disulfide bond" evidence="7">
    <location>
        <begin position="675"/>
        <end position="685"/>
    </location>
</feature>
<dbReference type="Pfam" id="PF00200">
    <property type="entry name" value="Disintegrin"/>
    <property type="match status" value="1"/>
</dbReference>
<evidence type="ECO:0000313" key="16">
    <source>
        <dbReference type="RefSeq" id="XP_029021473.1"/>
    </source>
</evidence>
<feature type="chain" id="PRO_5027715573" evidence="11">
    <location>
        <begin position="34"/>
        <end position="946"/>
    </location>
</feature>
<feature type="domain" description="EGF-like" evidence="12">
    <location>
        <begin position="671"/>
        <end position="703"/>
    </location>
</feature>
<dbReference type="Pfam" id="PF01562">
    <property type="entry name" value="Pep_M12B_propep"/>
    <property type="match status" value="1"/>
</dbReference>
<dbReference type="GO" id="GO:0006509">
    <property type="term" value="P:membrane protein ectodomain proteolysis"/>
    <property type="evidence" value="ECO:0007669"/>
    <property type="project" value="TreeGrafter"/>
</dbReference>
<dbReference type="InterPro" id="IPR001590">
    <property type="entry name" value="Peptidase_M12B"/>
</dbReference>
<dbReference type="InterPro" id="IPR018358">
    <property type="entry name" value="Disintegrin_CS"/>
</dbReference>
<feature type="domain" description="Disintegrin" evidence="13">
    <location>
        <begin position="433"/>
        <end position="519"/>
    </location>
</feature>
<name>A0A6P7NU49_BETSP</name>
<feature type="region of interest" description="Disordered" evidence="9">
    <location>
        <begin position="852"/>
        <end position="946"/>
    </location>
</feature>
<evidence type="ECO:0000256" key="3">
    <source>
        <dbReference type="ARBA" id="ARBA00022989"/>
    </source>
</evidence>
<reference evidence="16" key="1">
    <citation type="submission" date="2025-08" db="UniProtKB">
        <authorList>
            <consortium name="RefSeq"/>
        </authorList>
    </citation>
    <scope>IDENTIFICATION</scope>
</reference>
<feature type="domain" description="Peptidase M12B" evidence="14">
    <location>
        <begin position="227"/>
        <end position="425"/>
    </location>
</feature>
<dbReference type="InterPro" id="IPR024079">
    <property type="entry name" value="MetalloPept_cat_dom_sf"/>
</dbReference>
<keyword evidence="4 10" id="KW-0472">Membrane</keyword>
<dbReference type="CDD" id="cd04269">
    <property type="entry name" value="ZnMc_adamalysin_II_like"/>
    <property type="match status" value="1"/>
</dbReference>
<accession>A0A6P7NU49</accession>
<keyword evidence="7" id="KW-0245">EGF-like domain</keyword>
<dbReference type="PANTHER" id="PTHR11905">
    <property type="entry name" value="ADAM A DISINTEGRIN AND METALLOPROTEASE DOMAIN"/>
    <property type="match status" value="1"/>
</dbReference>
<feature type="disulfide bond" evidence="7">
    <location>
        <begin position="693"/>
        <end position="702"/>
    </location>
</feature>
<comment type="caution">
    <text evidence="7">Lacks conserved residue(s) required for the propagation of feature annotation.</text>
</comment>
<dbReference type="FunCoup" id="A0A6P7NU49">
    <property type="interactions" value="467"/>
</dbReference>
<dbReference type="FunFam" id="3.40.390.10:FF:000002">
    <property type="entry name" value="Disintegrin and metalloproteinase domain-containing protein 22"/>
    <property type="match status" value="1"/>
</dbReference>
<evidence type="ECO:0000313" key="15">
    <source>
        <dbReference type="Proteomes" id="UP000515150"/>
    </source>
</evidence>
<keyword evidence="15" id="KW-1185">Reference proteome</keyword>
<dbReference type="PROSITE" id="PS50026">
    <property type="entry name" value="EGF_3"/>
    <property type="match status" value="1"/>
</dbReference>
<dbReference type="RefSeq" id="XP_029021473.1">
    <property type="nucleotide sequence ID" value="XM_029165640.3"/>
</dbReference>
<gene>
    <name evidence="16" type="primary">adam19b</name>
</gene>
<evidence type="ECO:0000256" key="4">
    <source>
        <dbReference type="ARBA" id="ARBA00023136"/>
    </source>
</evidence>
<dbReference type="Proteomes" id="UP000515150">
    <property type="component" value="Chromosome 10"/>
</dbReference>
<proteinExistence type="predicted"/>
<dbReference type="KEGG" id="bspl:114864715"/>
<feature type="compositionally biased region" description="Pro residues" evidence="9">
    <location>
        <begin position="868"/>
        <end position="879"/>
    </location>
</feature>
<keyword evidence="5 7" id="KW-1015">Disulfide bond</keyword>
<dbReference type="SUPFAM" id="SSF57552">
    <property type="entry name" value="Blood coagulation inhibitor (disintegrin)"/>
    <property type="match status" value="1"/>
</dbReference>
<dbReference type="SMART" id="SM00608">
    <property type="entry name" value="ACR"/>
    <property type="match status" value="1"/>
</dbReference>
<feature type="disulfide bond" evidence="6">
    <location>
        <begin position="491"/>
        <end position="511"/>
    </location>
</feature>
<feature type="compositionally biased region" description="Polar residues" evidence="9">
    <location>
        <begin position="915"/>
        <end position="926"/>
    </location>
</feature>
<evidence type="ECO:0000256" key="9">
    <source>
        <dbReference type="SAM" id="MobiDB-lite"/>
    </source>
</evidence>
<dbReference type="InterPro" id="IPR001762">
    <property type="entry name" value="Disintegrin_dom"/>
</dbReference>
<dbReference type="PROSITE" id="PS00427">
    <property type="entry name" value="DISINTEGRIN_1"/>
    <property type="match status" value="1"/>
</dbReference>
<keyword evidence="16" id="KW-0378">Hydrolase</keyword>
<dbReference type="AlphaFoldDB" id="A0A6P7NU49"/>
<dbReference type="Pfam" id="PF08516">
    <property type="entry name" value="ADAM_CR"/>
    <property type="match status" value="1"/>
</dbReference>
<dbReference type="Gene3D" id="3.40.390.10">
    <property type="entry name" value="Collagenase (Catalytic Domain)"/>
    <property type="match status" value="1"/>
</dbReference>
<keyword evidence="11" id="KW-0732">Signal</keyword>
<evidence type="ECO:0000256" key="5">
    <source>
        <dbReference type="ARBA" id="ARBA00023157"/>
    </source>
</evidence>
<dbReference type="OrthoDB" id="5951731at2759"/>
<evidence type="ECO:0000256" key="11">
    <source>
        <dbReference type="SAM" id="SignalP"/>
    </source>
</evidence>
<sequence>MRSGARRPPVDAARSSLCARLLVVLSCVQAAAPERNVYSGLSERSILEHVRGYELTSPRWLHPRRHRRAAGREHPTEAQVLISAEGQELRLHLEKNKQLLAPGYQEIWYTADGARKSSSPADTRNCFYHGEVLGVEGSSVALSTCSGLRGLISLNTSLSYLIEPLPVATDAQQHAVFRAESLKLPGGSCLHRHGNGDEKEGLKDFIHGISVPPRRERGKRDLSQNMKYVELLMVADKTEYENHGRSLETTKQKLLEAANLVDKYYKALNIRVALIGLEVWTNQDMINVSDNPHSTLASFLSWRSKQLRTLPNDNAQLITGKSFQGTTIGLAPLKAMCSEYQSGGVNADHSDITVGVAATMAHEMGHNFGMNHDSAGCCQASAKEGGCIMAAATGDPFPRVFNSCNQKELRSYLSSGGGKCLFNLPNTRVMYGGGRCGNGYLEEGEECDCGEEEECTSPCCNANNCTLKAGAECAHGVCCDDCKLKSPGVLCRAPSGPCDLPEYCDGKAESCPANFYLVDGSSCAGSQGYCYTGMCLTLEQQCRSLWGKDGRLAPDLCFTEVNRAGDMYGNCGKDSLGKYRSCKERDAKCGKIQCLSSASKPMENNAVPIPTTVTVGQRKVQCMGTHVYKLGSGDEDLQGDTLDPGLVMTGTKCGADSVCFNGECRNASFLRADECSAKCHGHGLCNNNHNCHCDPGWAPPSCDQRGPGGSVDSGPVARHKGFLPVLVVLPLALFAALAAVGLWCCYRHKYRQLKAPAPPPAPTHSCAVPMGEKPLMGPSTGHANPTFLLKKPEPGPLAAGSSGGSAPCSTLSRHAIVRPTVKPPPIPAYAAGPKAQPAAVPLKQCVPPAFAALPPPAPELEKQRRHPAPPPPPGPPPVPALETQSLTQPSGGPGARPEPPRRPPPPCPVGRLPAQQHQVEVVQVSTKALPRSGKAPSTGQKKTTRS</sequence>
<keyword evidence="16" id="KW-0645">Protease</keyword>
<dbReference type="PROSITE" id="PS01186">
    <property type="entry name" value="EGF_2"/>
    <property type="match status" value="1"/>
</dbReference>
<evidence type="ECO:0000259" key="14">
    <source>
        <dbReference type="PROSITE" id="PS50215"/>
    </source>
</evidence>
<evidence type="ECO:0000256" key="7">
    <source>
        <dbReference type="PROSITE-ProRule" id="PRU00076"/>
    </source>
</evidence>
<comment type="subcellular location">
    <subcellularLocation>
        <location evidence="1">Membrane</location>
        <topology evidence="1">Single-pass type I membrane protein</topology>
    </subcellularLocation>
</comment>
<dbReference type="CTD" id="571252"/>
<dbReference type="Gene3D" id="2.60.120.260">
    <property type="entry name" value="Galactose-binding domain-like"/>
    <property type="match status" value="1"/>
</dbReference>
<dbReference type="Pfam" id="PF01421">
    <property type="entry name" value="Reprolysin"/>
    <property type="match status" value="1"/>
</dbReference>
<keyword evidence="8" id="KW-0479">Metal-binding</keyword>
<keyword evidence="16" id="KW-0482">Metalloprotease</keyword>
<dbReference type="InterPro" id="IPR006586">
    <property type="entry name" value="ADAM_Cys-rich"/>
</dbReference>
<dbReference type="InterPro" id="IPR036436">
    <property type="entry name" value="Disintegrin_dom_sf"/>
</dbReference>
<dbReference type="PANTHER" id="PTHR11905:SF19">
    <property type="entry name" value="DISINTEGRIN AND METALLOPROTEINASE DOMAIN-CONTAINING PROTEIN 19"/>
    <property type="match status" value="1"/>
</dbReference>
<feature type="compositionally biased region" description="Low complexity" evidence="9">
    <location>
        <begin position="796"/>
        <end position="807"/>
    </location>
</feature>
<dbReference type="GeneID" id="114864715"/>
<feature type="region of interest" description="Disordered" evidence="9">
    <location>
        <begin position="779"/>
        <end position="810"/>
    </location>
</feature>
<feature type="binding site" evidence="8">
    <location>
        <position position="372"/>
    </location>
    <ligand>
        <name>Zn(2+)</name>
        <dbReference type="ChEBI" id="CHEBI:29105"/>
        <note>catalytic</note>
    </ligand>
</feature>
<keyword evidence="3 10" id="KW-1133">Transmembrane helix</keyword>
<dbReference type="FunFam" id="4.10.70.10:FF:000001">
    <property type="entry name" value="Disintegrin and metalloproteinase domain-containing protein 22"/>
    <property type="match status" value="1"/>
</dbReference>
<feature type="active site" evidence="8">
    <location>
        <position position="363"/>
    </location>
</feature>
<dbReference type="InParanoid" id="A0A6P7NU49"/>
<dbReference type="GO" id="GO:0046872">
    <property type="term" value="F:metal ion binding"/>
    <property type="evidence" value="ECO:0007669"/>
    <property type="project" value="UniProtKB-KW"/>
</dbReference>
<evidence type="ECO:0000259" key="13">
    <source>
        <dbReference type="PROSITE" id="PS50214"/>
    </source>
</evidence>
<evidence type="ECO:0000256" key="6">
    <source>
        <dbReference type="PROSITE-ProRule" id="PRU00068"/>
    </source>
</evidence>
<evidence type="ECO:0000256" key="2">
    <source>
        <dbReference type="ARBA" id="ARBA00022692"/>
    </source>
</evidence>
<evidence type="ECO:0000259" key="12">
    <source>
        <dbReference type="PROSITE" id="PS50026"/>
    </source>
</evidence>
<keyword evidence="8" id="KW-0862">Zinc</keyword>
<dbReference type="Gene3D" id="4.10.70.10">
    <property type="entry name" value="Disintegrin domain"/>
    <property type="match status" value="1"/>
</dbReference>
<protein>
    <submittedName>
        <fullName evidence="16">Disintegrin and metalloproteinase domain-containing protein 19</fullName>
    </submittedName>
</protein>